<protein>
    <submittedName>
        <fullName evidence="1">Uncharacterized protein</fullName>
    </submittedName>
</protein>
<accession>A0AA96L9X2</accession>
<organism evidence="1 2">
    <name type="scientific">Paenibacillus aurantius</name>
    <dbReference type="NCBI Taxonomy" id="2918900"/>
    <lineage>
        <taxon>Bacteria</taxon>
        <taxon>Bacillati</taxon>
        <taxon>Bacillota</taxon>
        <taxon>Bacilli</taxon>
        <taxon>Bacillales</taxon>
        <taxon>Paenibacillaceae</taxon>
        <taxon>Paenibacillus</taxon>
    </lineage>
</organism>
<sequence>MAEPQHPQMPVCGHDQIVYIREMVEWHEWMANRSEPGDRYHWERARSFQKLLENPVESLDTQYY</sequence>
<dbReference type="AlphaFoldDB" id="A0AA96L9X2"/>
<evidence type="ECO:0000313" key="1">
    <source>
        <dbReference type="EMBL" id="WNQ09834.1"/>
    </source>
</evidence>
<evidence type="ECO:0000313" key="2">
    <source>
        <dbReference type="Proteomes" id="UP001305702"/>
    </source>
</evidence>
<dbReference type="KEGG" id="paun:MJA45_19695"/>
<gene>
    <name evidence="1" type="ORF">MJA45_19695</name>
</gene>
<proteinExistence type="predicted"/>
<dbReference type="EMBL" id="CP130318">
    <property type="protein sequence ID" value="WNQ09834.1"/>
    <property type="molecule type" value="Genomic_DNA"/>
</dbReference>
<dbReference type="Proteomes" id="UP001305702">
    <property type="component" value="Chromosome"/>
</dbReference>
<name>A0AA96L9X2_9BACL</name>
<keyword evidence="2" id="KW-1185">Reference proteome</keyword>
<reference evidence="1 2" key="1">
    <citation type="submission" date="2022-02" db="EMBL/GenBank/DDBJ databases">
        <title>Paenibacillus sp. MBLB1776 Whole Genome Shotgun Sequencing.</title>
        <authorList>
            <person name="Hwang C.Y."/>
            <person name="Cho E.-S."/>
            <person name="Seo M.-J."/>
        </authorList>
    </citation>
    <scope>NUCLEOTIDE SEQUENCE [LARGE SCALE GENOMIC DNA]</scope>
    <source>
        <strain evidence="1 2">MBLB1776</strain>
    </source>
</reference>
<dbReference type="RefSeq" id="WP_315603608.1">
    <property type="nucleotide sequence ID" value="NZ_CP130318.1"/>
</dbReference>